<dbReference type="RefSeq" id="WP_076931904.1">
    <property type="nucleotide sequence ID" value="NZ_LT605205.1"/>
</dbReference>
<protein>
    <recommendedName>
        <fullName evidence="6">Putative mRNA interferase YoeB</fullName>
    </recommendedName>
</protein>
<dbReference type="Proteomes" id="UP000187464">
    <property type="component" value="Chromosome I"/>
</dbReference>
<sequence length="91" mass="10589">MMYDLVFSPKAQKGLTFLKKHEPQSYKKAVALLDELQEHPTTGTGRPKPLGQDRVGQWSRRITQKHRLVYKIEEKEVIVLVLSAWGHYDDK</sequence>
<evidence type="ECO:0000313" key="7">
    <source>
        <dbReference type="EMBL" id="SCD22235.1"/>
    </source>
</evidence>
<evidence type="ECO:0000313" key="8">
    <source>
        <dbReference type="Proteomes" id="UP000187464"/>
    </source>
</evidence>
<evidence type="ECO:0000256" key="2">
    <source>
        <dbReference type="ARBA" id="ARBA00022649"/>
    </source>
</evidence>
<reference evidence="7 8" key="1">
    <citation type="submission" date="2016-08" db="EMBL/GenBank/DDBJ databases">
        <authorList>
            <person name="Seilhamer J.J."/>
        </authorList>
    </citation>
    <scope>NUCLEOTIDE SEQUENCE [LARGE SCALE GENOMIC DNA]</scope>
    <source>
        <strain evidence="7">M3/6</strain>
    </source>
</reference>
<dbReference type="SUPFAM" id="SSF143011">
    <property type="entry name" value="RelE-like"/>
    <property type="match status" value="1"/>
</dbReference>
<dbReference type="PANTHER" id="PTHR38039:SF1">
    <property type="entry name" value="TOXIN YOEB"/>
    <property type="match status" value="1"/>
</dbReference>
<dbReference type="Gene3D" id="3.30.2310.20">
    <property type="entry name" value="RelE-like"/>
    <property type="match status" value="1"/>
</dbReference>
<dbReference type="InterPro" id="IPR035093">
    <property type="entry name" value="RelE/ParE_toxin_dom_sf"/>
</dbReference>
<dbReference type="Pfam" id="PF06769">
    <property type="entry name" value="YoeB_toxin"/>
    <property type="match status" value="1"/>
</dbReference>
<evidence type="ECO:0000256" key="5">
    <source>
        <dbReference type="ARBA" id="ARBA00022801"/>
    </source>
</evidence>
<dbReference type="AlphaFoldDB" id="A0A1R3TE07"/>
<evidence type="ECO:0000256" key="6">
    <source>
        <dbReference type="ARBA" id="ARBA00030388"/>
    </source>
</evidence>
<keyword evidence="8" id="KW-1185">Reference proteome</keyword>
<proteinExistence type="inferred from homology"/>
<dbReference type="KEGG" id="psac:PSM36_3452"/>
<name>A0A1R3TE07_9BACT</name>
<keyword evidence="5" id="KW-0378">Hydrolase</keyword>
<dbReference type="InterPro" id="IPR009614">
    <property type="entry name" value="YoeB_toxin"/>
</dbReference>
<keyword evidence="3" id="KW-0540">Nuclease</keyword>
<dbReference type="NCBIfam" id="TIGR02116">
    <property type="entry name" value="toxin_Txe_YoeB"/>
    <property type="match status" value="1"/>
</dbReference>
<dbReference type="GO" id="GO:0006401">
    <property type="term" value="P:RNA catabolic process"/>
    <property type="evidence" value="ECO:0007669"/>
    <property type="project" value="InterPro"/>
</dbReference>
<dbReference type="STRING" id="1642647.PSM36_3452"/>
<dbReference type="PANTHER" id="PTHR38039">
    <property type="entry name" value="TOXIN YOEB"/>
    <property type="match status" value="1"/>
</dbReference>
<gene>
    <name evidence="7" type="ORF">PSM36_3452</name>
</gene>
<comment type="similarity">
    <text evidence="1">Belongs to the YoeB family.</text>
</comment>
<dbReference type="GO" id="GO:0004519">
    <property type="term" value="F:endonuclease activity"/>
    <property type="evidence" value="ECO:0007669"/>
    <property type="project" value="UniProtKB-KW"/>
</dbReference>
<evidence type="ECO:0000256" key="4">
    <source>
        <dbReference type="ARBA" id="ARBA00022759"/>
    </source>
</evidence>
<keyword evidence="4" id="KW-0255">Endonuclease</keyword>
<evidence type="ECO:0000256" key="1">
    <source>
        <dbReference type="ARBA" id="ARBA00008172"/>
    </source>
</evidence>
<accession>A0A1R3TE07</accession>
<evidence type="ECO:0000256" key="3">
    <source>
        <dbReference type="ARBA" id="ARBA00022722"/>
    </source>
</evidence>
<organism evidence="7 8">
    <name type="scientific">Proteiniphilum saccharofermentans</name>
    <dbReference type="NCBI Taxonomy" id="1642647"/>
    <lineage>
        <taxon>Bacteria</taxon>
        <taxon>Pseudomonadati</taxon>
        <taxon>Bacteroidota</taxon>
        <taxon>Bacteroidia</taxon>
        <taxon>Bacteroidales</taxon>
        <taxon>Dysgonomonadaceae</taxon>
        <taxon>Proteiniphilum</taxon>
    </lineage>
</organism>
<dbReference type="GO" id="GO:0016787">
    <property type="term" value="F:hydrolase activity"/>
    <property type="evidence" value="ECO:0007669"/>
    <property type="project" value="UniProtKB-KW"/>
</dbReference>
<dbReference type="GO" id="GO:0045892">
    <property type="term" value="P:negative regulation of DNA-templated transcription"/>
    <property type="evidence" value="ECO:0007669"/>
    <property type="project" value="TreeGrafter"/>
</dbReference>
<keyword evidence="2" id="KW-1277">Toxin-antitoxin system</keyword>
<dbReference type="EMBL" id="LT605205">
    <property type="protein sequence ID" value="SCD22235.1"/>
    <property type="molecule type" value="Genomic_DNA"/>
</dbReference>